<evidence type="ECO:0000313" key="1">
    <source>
        <dbReference type="EMBL" id="QDV24683.1"/>
    </source>
</evidence>
<dbReference type="AlphaFoldDB" id="A0A518G7X7"/>
<sequence>MPVPLEIKAIWFILLSLLGSLERVHHAREATRSATIGINAHQSEVLQHLGEPDYIYPARPMGIPFSNSPKPMQWLYGTSLNLQYLYTPWVGPNPFPVNLRIFAFAQDDLVIDWNDEGRVAQINTPHLVASESELRWLRPLDFLWLISQLFQAETNSILL</sequence>
<proteinExistence type="predicted"/>
<gene>
    <name evidence="1" type="ORF">Q31a_30040</name>
</gene>
<keyword evidence="2" id="KW-1185">Reference proteome</keyword>
<reference evidence="1 2" key="1">
    <citation type="submission" date="2019-02" db="EMBL/GenBank/DDBJ databases">
        <title>Deep-cultivation of Planctomycetes and their phenomic and genomic characterization uncovers novel biology.</title>
        <authorList>
            <person name="Wiegand S."/>
            <person name="Jogler M."/>
            <person name="Boedeker C."/>
            <person name="Pinto D."/>
            <person name="Vollmers J."/>
            <person name="Rivas-Marin E."/>
            <person name="Kohn T."/>
            <person name="Peeters S.H."/>
            <person name="Heuer A."/>
            <person name="Rast P."/>
            <person name="Oberbeckmann S."/>
            <person name="Bunk B."/>
            <person name="Jeske O."/>
            <person name="Meyerdierks A."/>
            <person name="Storesund J.E."/>
            <person name="Kallscheuer N."/>
            <person name="Luecker S."/>
            <person name="Lage O.M."/>
            <person name="Pohl T."/>
            <person name="Merkel B.J."/>
            <person name="Hornburger P."/>
            <person name="Mueller R.-W."/>
            <person name="Bruemmer F."/>
            <person name="Labrenz M."/>
            <person name="Spormann A.M."/>
            <person name="Op den Camp H."/>
            <person name="Overmann J."/>
            <person name="Amann R."/>
            <person name="Jetten M.S.M."/>
            <person name="Mascher T."/>
            <person name="Medema M.H."/>
            <person name="Devos D.P."/>
            <person name="Kaster A.-K."/>
            <person name="Ovreas L."/>
            <person name="Rohde M."/>
            <person name="Galperin M.Y."/>
            <person name="Jogler C."/>
        </authorList>
    </citation>
    <scope>NUCLEOTIDE SEQUENCE [LARGE SCALE GENOMIC DNA]</scope>
    <source>
        <strain evidence="1 2">Q31a</strain>
    </source>
</reference>
<organism evidence="1 2">
    <name type="scientific">Aureliella helgolandensis</name>
    <dbReference type="NCBI Taxonomy" id="2527968"/>
    <lineage>
        <taxon>Bacteria</taxon>
        <taxon>Pseudomonadati</taxon>
        <taxon>Planctomycetota</taxon>
        <taxon>Planctomycetia</taxon>
        <taxon>Pirellulales</taxon>
        <taxon>Pirellulaceae</taxon>
        <taxon>Aureliella</taxon>
    </lineage>
</organism>
<protein>
    <submittedName>
        <fullName evidence="1">Uncharacterized protein</fullName>
    </submittedName>
</protein>
<name>A0A518G7X7_9BACT</name>
<dbReference type="RefSeq" id="WP_145078648.1">
    <property type="nucleotide sequence ID" value="NZ_CP036298.1"/>
</dbReference>
<evidence type="ECO:0000313" key="2">
    <source>
        <dbReference type="Proteomes" id="UP000318017"/>
    </source>
</evidence>
<dbReference type="Proteomes" id="UP000318017">
    <property type="component" value="Chromosome"/>
</dbReference>
<accession>A0A518G7X7</accession>
<dbReference type="KEGG" id="ahel:Q31a_30040"/>
<dbReference type="EMBL" id="CP036298">
    <property type="protein sequence ID" value="QDV24683.1"/>
    <property type="molecule type" value="Genomic_DNA"/>
</dbReference>